<proteinExistence type="inferred from homology"/>
<feature type="region of interest" description="Disordered" evidence="7">
    <location>
        <begin position="107"/>
        <end position="135"/>
    </location>
</feature>
<protein>
    <submittedName>
        <fullName evidence="9">S8 family serine peptidase</fullName>
    </submittedName>
</protein>
<dbReference type="SUPFAM" id="SSF52743">
    <property type="entry name" value="Subtilisin-like"/>
    <property type="match status" value="1"/>
</dbReference>
<evidence type="ECO:0000256" key="4">
    <source>
        <dbReference type="ARBA" id="ARBA00022825"/>
    </source>
</evidence>
<evidence type="ECO:0000256" key="5">
    <source>
        <dbReference type="PROSITE-ProRule" id="PRU01240"/>
    </source>
</evidence>
<evidence type="ECO:0000256" key="3">
    <source>
        <dbReference type="ARBA" id="ARBA00022801"/>
    </source>
</evidence>
<evidence type="ECO:0000313" key="9">
    <source>
        <dbReference type="EMBL" id="MDI5973759.1"/>
    </source>
</evidence>
<dbReference type="Gene3D" id="3.40.50.200">
    <property type="entry name" value="Peptidase S8/S53 domain"/>
    <property type="match status" value="1"/>
</dbReference>
<dbReference type="InterPro" id="IPR034193">
    <property type="entry name" value="PCSK9_ProteinaseK-like"/>
</dbReference>
<dbReference type="GO" id="GO:0004252">
    <property type="term" value="F:serine-type endopeptidase activity"/>
    <property type="evidence" value="ECO:0007669"/>
    <property type="project" value="UniProtKB-UniRule"/>
</dbReference>
<dbReference type="SUPFAM" id="SSF54897">
    <property type="entry name" value="Protease propeptides/inhibitors"/>
    <property type="match status" value="1"/>
</dbReference>
<comment type="similarity">
    <text evidence="1 5 6">Belongs to the peptidase S8 family.</text>
</comment>
<dbReference type="PROSITE" id="PS51892">
    <property type="entry name" value="SUBTILASE"/>
    <property type="match status" value="1"/>
</dbReference>
<evidence type="ECO:0000256" key="1">
    <source>
        <dbReference type="ARBA" id="ARBA00011073"/>
    </source>
</evidence>
<dbReference type="Gene3D" id="3.30.70.80">
    <property type="entry name" value="Peptidase S8 propeptide/proteinase inhibitor I9"/>
    <property type="match status" value="1"/>
</dbReference>
<dbReference type="FunFam" id="3.40.50.200:FF:000014">
    <property type="entry name" value="Proteinase K"/>
    <property type="match status" value="1"/>
</dbReference>
<evidence type="ECO:0000256" key="7">
    <source>
        <dbReference type="SAM" id="MobiDB-lite"/>
    </source>
</evidence>
<dbReference type="PROSITE" id="PS00138">
    <property type="entry name" value="SUBTILASE_SER"/>
    <property type="match status" value="1"/>
</dbReference>
<keyword evidence="2 5" id="KW-0645">Protease</keyword>
<accession>A0AA90HBH4</accession>
<sequence>MRAFVRWVVPVLLLVVPAAGGVGAVAAPGGGPVAVERSARAVPGQYIVTVKPAFSPQEVLGRLGVRALFTYGTALRGFAATLTPLQLGLARTLPAVEAIEENSEVALDGTRPPDAAGRGTGRTPHAANGPEPVVGSWGLDRIDQRALPLDDRFTVDGTGRGVTAYVLDTGIETGNAEFGGRATVGFDAVGDGRDGQDCHSHGTHVAGTIGGRTYGVAREVSLVAVRVLGCTGEGTAAQTIAGLDWVAAHARRPAVLNASIGESASVAIDTAADALADRGVLPVVSAGNDARNACDASPGRAAKALTVGAVDRQDHQAGFSNFGPCVSLYAPGVGIVSAQLGGVSHALSGTSMAAPHVAGAAALLEERDPRITPPEIIRSLTDTSTKDVITSLGPDSPNRLLYAGGL</sequence>
<organism evidence="9">
    <name type="scientific">Streptantibioticus silvisoli</name>
    <dbReference type="NCBI Taxonomy" id="2705255"/>
    <lineage>
        <taxon>Bacteria</taxon>
        <taxon>Bacillati</taxon>
        <taxon>Actinomycetota</taxon>
        <taxon>Actinomycetes</taxon>
        <taxon>Kitasatosporales</taxon>
        <taxon>Streptomycetaceae</taxon>
        <taxon>Streptantibioticus</taxon>
    </lineage>
</organism>
<dbReference type="PRINTS" id="PR00723">
    <property type="entry name" value="SUBTILISIN"/>
</dbReference>
<dbReference type="PANTHER" id="PTHR43806:SF11">
    <property type="entry name" value="CEREVISIN-RELATED"/>
    <property type="match status" value="1"/>
</dbReference>
<feature type="domain" description="Peptidase S8/S53" evidence="8">
    <location>
        <begin position="159"/>
        <end position="386"/>
    </location>
</feature>
<evidence type="ECO:0000256" key="2">
    <source>
        <dbReference type="ARBA" id="ARBA00022670"/>
    </source>
</evidence>
<evidence type="ECO:0000256" key="6">
    <source>
        <dbReference type="RuleBase" id="RU003355"/>
    </source>
</evidence>
<dbReference type="PROSITE" id="PS00137">
    <property type="entry name" value="SUBTILASE_HIS"/>
    <property type="match status" value="1"/>
</dbReference>
<dbReference type="PROSITE" id="PS00136">
    <property type="entry name" value="SUBTILASE_ASP"/>
    <property type="match status" value="1"/>
</dbReference>
<dbReference type="InterPro" id="IPR015500">
    <property type="entry name" value="Peptidase_S8_subtilisin-rel"/>
</dbReference>
<feature type="active site" description="Charge relay system" evidence="5">
    <location>
        <position position="201"/>
    </location>
</feature>
<dbReference type="Pfam" id="PF00082">
    <property type="entry name" value="Peptidase_S8"/>
    <property type="match status" value="1"/>
</dbReference>
<dbReference type="InterPro" id="IPR037045">
    <property type="entry name" value="S8pro/Inhibitor_I9_sf"/>
</dbReference>
<dbReference type="PANTHER" id="PTHR43806">
    <property type="entry name" value="PEPTIDASE S8"/>
    <property type="match status" value="1"/>
</dbReference>
<dbReference type="InterPro" id="IPR022398">
    <property type="entry name" value="Peptidase_S8_His-AS"/>
</dbReference>
<dbReference type="InterPro" id="IPR036852">
    <property type="entry name" value="Peptidase_S8/S53_dom_sf"/>
</dbReference>
<dbReference type="CDD" id="cd04077">
    <property type="entry name" value="Peptidases_S8_PCSK9_ProteinaseK_like"/>
    <property type="match status" value="1"/>
</dbReference>
<dbReference type="InterPro" id="IPR000209">
    <property type="entry name" value="Peptidase_S8/S53_dom"/>
</dbReference>
<keyword evidence="4 5" id="KW-0720">Serine protease</keyword>
<gene>
    <name evidence="9" type="ORF">POF50_031215</name>
</gene>
<dbReference type="InterPro" id="IPR023827">
    <property type="entry name" value="Peptidase_S8_Asp-AS"/>
</dbReference>
<dbReference type="EMBL" id="JABXJJ020000051">
    <property type="protein sequence ID" value="MDI5973759.1"/>
    <property type="molecule type" value="Genomic_DNA"/>
</dbReference>
<comment type="caution">
    <text evidence="9">The sequence shown here is derived from an EMBL/GenBank/DDBJ whole genome shotgun (WGS) entry which is preliminary data.</text>
</comment>
<dbReference type="InterPro" id="IPR050131">
    <property type="entry name" value="Peptidase_S8_subtilisin-like"/>
</dbReference>
<reference evidence="9" key="1">
    <citation type="submission" date="2023-05" db="EMBL/GenBank/DDBJ databases">
        <title>Streptantibioticus silvisoli sp. nov., acidotolerant actinomycetes 1 from pine litter.</title>
        <authorList>
            <person name="Swiecimska M."/>
            <person name="Golinska P."/>
            <person name="Sangal V."/>
            <person name="Wachnowicz B."/>
            <person name="Goodfellow M."/>
        </authorList>
    </citation>
    <scope>NUCLEOTIDE SEQUENCE</scope>
    <source>
        <strain evidence="9">SL13</strain>
    </source>
</reference>
<dbReference type="GO" id="GO:0005615">
    <property type="term" value="C:extracellular space"/>
    <property type="evidence" value="ECO:0007669"/>
    <property type="project" value="TreeGrafter"/>
</dbReference>
<dbReference type="InterPro" id="IPR023828">
    <property type="entry name" value="Peptidase_S8_Ser-AS"/>
</dbReference>
<keyword evidence="3 5" id="KW-0378">Hydrolase</keyword>
<evidence type="ECO:0000259" key="8">
    <source>
        <dbReference type="Pfam" id="PF00082"/>
    </source>
</evidence>
<dbReference type="AlphaFoldDB" id="A0AA90HBH4"/>
<feature type="active site" description="Charge relay system" evidence="5">
    <location>
        <position position="168"/>
    </location>
</feature>
<feature type="active site" description="Charge relay system" evidence="5">
    <location>
        <position position="351"/>
    </location>
</feature>
<name>A0AA90HBH4_9ACTN</name>
<dbReference type="RefSeq" id="WP_271315969.1">
    <property type="nucleotide sequence ID" value="NZ_JABXJJ020000051.1"/>
</dbReference>
<dbReference type="GO" id="GO:0006508">
    <property type="term" value="P:proteolysis"/>
    <property type="evidence" value="ECO:0007669"/>
    <property type="project" value="UniProtKB-KW"/>
</dbReference>